<dbReference type="GeneID" id="100569037"/>
<name>A0A8R2JVX9_ACYPI</name>
<keyword evidence="3" id="KW-1185">Reference proteome</keyword>
<proteinExistence type="predicted"/>
<evidence type="ECO:0000313" key="2">
    <source>
        <dbReference type="EnsemblMetazoa" id="XP_029347546.1"/>
    </source>
</evidence>
<dbReference type="KEGG" id="api:100569037"/>
<feature type="domain" description="MULE transposase" evidence="1">
    <location>
        <begin position="9"/>
        <end position="72"/>
    </location>
</feature>
<dbReference type="AlphaFoldDB" id="A0A8R2JVX9"/>
<reference evidence="3" key="1">
    <citation type="submission" date="2010-06" db="EMBL/GenBank/DDBJ databases">
        <authorList>
            <person name="Jiang H."/>
            <person name="Abraham K."/>
            <person name="Ali S."/>
            <person name="Alsbrooks S.L."/>
            <person name="Anim B.N."/>
            <person name="Anosike U.S."/>
            <person name="Attaway T."/>
            <person name="Bandaranaike D.P."/>
            <person name="Battles P.K."/>
            <person name="Bell S.N."/>
            <person name="Bell A.V."/>
            <person name="Beltran B."/>
            <person name="Bickham C."/>
            <person name="Bustamante Y."/>
            <person name="Caleb T."/>
            <person name="Canada A."/>
            <person name="Cardenas V."/>
            <person name="Carter K."/>
            <person name="Chacko J."/>
            <person name="Chandrabose M.N."/>
            <person name="Chavez D."/>
            <person name="Chavez A."/>
            <person name="Chen L."/>
            <person name="Chu H.-S."/>
            <person name="Claassen K.J."/>
            <person name="Cockrell R."/>
            <person name="Collins M."/>
            <person name="Cooper J.A."/>
            <person name="Cree A."/>
            <person name="Curry S.M."/>
            <person name="Da Y."/>
            <person name="Dao M.D."/>
            <person name="Das B."/>
            <person name="Davila M.-L."/>
            <person name="Davy-Carroll L."/>
            <person name="Denson S."/>
            <person name="Dinh H."/>
            <person name="Ebong V.E."/>
            <person name="Edwards J.R."/>
            <person name="Egan A."/>
            <person name="El-Daye J."/>
            <person name="Escobedo L."/>
            <person name="Fernandez S."/>
            <person name="Fernando P.R."/>
            <person name="Flagg N."/>
            <person name="Forbes L.D."/>
            <person name="Fowler R.G."/>
            <person name="Fu Q."/>
            <person name="Gabisi R.A."/>
            <person name="Ganer J."/>
            <person name="Garbino Pronczuk A."/>
            <person name="Garcia R.M."/>
            <person name="Garner T."/>
            <person name="Garrett T.E."/>
            <person name="Gonzalez D.A."/>
            <person name="Hamid H."/>
            <person name="Hawkins E.S."/>
            <person name="Hirani K."/>
            <person name="Hogues M.E."/>
            <person name="Hollins B."/>
            <person name="Hsiao C.-H."/>
            <person name="Jabil R."/>
            <person name="James M.L."/>
            <person name="Jhangiani S.N."/>
            <person name="Johnson B."/>
            <person name="Johnson Q."/>
            <person name="Joshi V."/>
            <person name="Kalu J.B."/>
            <person name="Kam C."/>
            <person name="Kashfia A."/>
            <person name="Keebler J."/>
            <person name="Kisamo H."/>
            <person name="Kovar C.L."/>
            <person name="Lago L.A."/>
            <person name="Lai C.-Y."/>
            <person name="Laidlaw J."/>
            <person name="Lara F."/>
            <person name="Le T.-K."/>
            <person name="Lee S.L."/>
            <person name="Legall F.H."/>
            <person name="Lemon S.J."/>
            <person name="Lewis L.R."/>
            <person name="Li B."/>
            <person name="Liu Y."/>
            <person name="Liu Y.-S."/>
            <person name="Lopez J."/>
            <person name="Lozado R.J."/>
            <person name="Lu J."/>
            <person name="Madu R.C."/>
            <person name="Maheshwari M."/>
            <person name="Maheshwari R."/>
            <person name="Malloy K."/>
            <person name="Martinez E."/>
            <person name="Mathew T."/>
            <person name="Mercado I.C."/>
            <person name="Mercado C."/>
            <person name="Meyer B."/>
            <person name="Montgomery K."/>
            <person name="Morgan M.B."/>
            <person name="Munidasa M."/>
            <person name="Nazareth L.V."/>
            <person name="Nelson J."/>
            <person name="Ng B.M."/>
            <person name="Nguyen N.B."/>
            <person name="Nguyen P.Q."/>
            <person name="Nguyen T."/>
            <person name="Obregon M."/>
            <person name="Okwuonu G.O."/>
            <person name="Onwere C.G."/>
            <person name="Orozco G."/>
            <person name="Parra A."/>
            <person name="Patel S."/>
            <person name="Patil S."/>
            <person name="Perez A."/>
            <person name="Perez Y."/>
            <person name="Pham C."/>
            <person name="Primus E.L."/>
            <person name="Pu L.-L."/>
            <person name="Puazo M."/>
            <person name="Qin X."/>
            <person name="Quiroz J.B."/>
            <person name="Reese J."/>
            <person name="Richards S."/>
            <person name="Rives C.M."/>
            <person name="Robberts R."/>
            <person name="Ruiz S.J."/>
            <person name="Ruiz M.J."/>
            <person name="Santibanez J."/>
            <person name="Schneider B.W."/>
            <person name="Sisson I."/>
            <person name="Smith M."/>
            <person name="Sodergren E."/>
            <person name="Song X.-Z."/>
            <person name="Song B.B."/>
            <person name="Summersgill H."/>
            <person name="Thelus R."/>
            <person name="Thornton R.D."/>
            <person name="Trejos Z.Y."/>
            <person name="Usmani K."/>
            <person name="Vattathil S."/>
            <person name="Villasana D."/>
            <person name="Walker D.L."/>
            <person name="Wang S."/>
            <person name="Wang K."/>
            <person name="White C.S."/>
            <person name="Williams A.C."/>
            <person name="Williamson J."/>
            <person name="Wilson K."/>
            <person name="Woghiren I.O."/>
            <person name="Woodworth J.R."/>
            <person name="Worley K.C."/>
            <person name="Wright R.A."/>
            <person name="Wu W."/>
            <person name="Young L."/>
            <person name="Zhang L."/>
            <person name="Zhang J."/>
            <person name="Zhu Y."/>
            <person name="Muzny D.M."/>
            <person name="Weinstock G."/>
            <person name="Gibbs R.A."/>
        </authorList>
    </citation>
    <scope>NUCLEOTIDE SEQUENCE [LARGE SCALE GENOMIC DNA]</scope>
    <source>
        <strain evidence="3">LSR1</strain>
    </source>
</reference>
<dbReference type="PANTHER" id="PTHR47160:SF8">
    <property type="entry name" value="MULE TRANSPOSASE DOMAIN-CONTAINING PROTEIN"/>
    <property type="match status" value="1"/>
</dbReference>
<dbReference type="InterPro" id="IPR018289">
    <property type="entry name" value="MULE_transposase_dom"/>
</dbReference>
<organism evidence="2 3">
    <name type="scientific">Acyrthosiphon pisum</name>
    <name type="common">Pea aphid</name>
    <dbReference type="NCBI Taxonomy" id="7029"/>
    <lineage>
        <taxon>Eukaryota</taxon>
        <taxon>Metazoa</taxon>
        <taxon>Ecdysozoa</taxon>
        <taxon>Arthropoda</taxon>
        <taxon>Hexapoda</taxon>
        <taxon>Insecta</taxon>
        <taxon>Pterygota</taxon>
        <taxon>Neoptera</taxon>
        <taxon>Paraneoptera</taxon>
        <taxon>Hemiptera</taxon>
        <taxon>Sternorrhyncha</taxon>
        <taxon>Aphidomorpha</taxon>
        <taxon>Aphidoidea</taxon>
        <taxon>Aphididae</taxon>
        <taxon>Macrosiphini</taxon>
        <taxon>Acyrthosiphon</taxon>
    </lineage>
</organism>
<accession>A0A8R2JVX9</accession>
<sequence>MGISYDVGFPLVYALMSRKTEQAYNALFMYIKTIEPTWQPQTIMMDFERASINAIRSQFPRTRIVGCWFHSSQSLWRKIQELGLTRLYKINRKVYDFFRMAMAIALLPPENAREGFMELEIFFQNNIYNTVEPDISLKFFQFLHYFNKTWLTGNLIM</sequence>
<dbReference type="EnsemblMetazoa" id="XM_029491686.1">
    <property type="protein sequence ID" value="XP_029347546.1"/>
    <property type="gene ID" value="LOC100569037"/>
</dbReference>
<evidence type="ECO:0000259" key="1">
    <source>
        <dbReference type="Pfam" id="PF10551"/>
    </source>
</evidence>
<dbReference type="Proteomes" id="UP000007819">
    <property type="component" value="Chromosome A3"/>
</dbReference>
<evidence type="ECO:0000313" key="3">
    <source>
        <dbReference type="Proteomes" id="UP000007819"/>
    </source>
</evidence>
<dbReference type="RefSeq" id="XP_029347546.1">
    <property type="nucleotide sequence ID" value="XM_029491686.1"/>
</dbReference>
<dbReference type="PANTHER" id="PTHR47160">
    <property type="entry name" value="PUTATIVE-RELATED"/>
    <property type="match status" value="1"/>
</dbReference>
<dbReference type="OrthoDB" id="6589800at2759"/>
<reference evidence="2" key="2">
    <citation type="submission" date="2022-06" db="UniProtKB">
        <authorList>
            <consortium name="EnsemblMetazoa"/>
        </authorList>
    </citation>
    <scope>IDENTIFICATION</scope>
</reference>
<protein>
    <recommendedName>
        <fullName evidence="1">MULE transposase domain-containing protein</fullName>
    </recommendedName>
</protein>
<dbReference type="Pfam" id="PF10551">
    <property type="entry name" value="MULE"/>
    <property type="match status" value="1"/>
</dbReference>